<reference evidence="3" key="1">
    <citation type="submission" date="2016-01" db="EMBL/GenBank/DDBJ databases">
        <authorList>
            <person name="Peeters C."/>
        </authorList>
    </citation>
    <scope>NUCLEOTIDE SEQUENCE [LARGE SCALE GENOMIC DNA]</scope>
    <source>
        <strain evidence="3">LMG 22934</strain>
    </source>
</reference>
<comment type="caution">
    <text evidence="3">The sequence shown here is derived from an EMBL/GenBank/DDBJ whole genome shotgun (WGS) entry which is preliminary data.</text>
</comment>
<dbReference type="GO" id="GO:0005829">
    <property type="term" value="C:cytosol"/>
    <property type="evidence" value="ECO:0007669"/>
    <property type="project" value="TreeGrafter"/>
</dbReference>
<proteinExistence type="predicted"/>
<dbReference type="InterPro" id="IPR011576">
    <property type="entry name" value="Pyridox_Oxase_N"/>
</dbReference>
<dbReference type="InterPro" id="IPR052019">
    <property type="entry name" value="F420H2_bilvrd_red/Heme_oxyg"/>
</dbReference>
<evidence type="ECO:0000313" key="4">
    <source>
        <dbReference type="Proteomes" id="UP000054977"/>
    </source>
</evidence>
<dbReference type="PANTHER" id="PTHR35176:SF6">
    <property type="entry name" value="HEME OXYGENASE HI_0854-RELATED"/>
    <property type="match status" value="1"/>
</dbReference>
<gene>
    <name evidence="3" type="ORF">AWB65_05981</name>
</gene>
<dbReference type="Proteomes" id="UP000054977">
    <property type="component" value="Unassembled WGS sequence"/>
</dbReference>
<accession>A0A158J585</accession>
<dbReference type="RefSeq" id="WP_087660874.1">
    <property type="nucleotide sequence ID" value="NZ_FCNW02000060.1"/>
</dbReference>
<evidence type="ECO:0000256" key="1">
    <source>
        <dbReference type="ARBA" id="ARBA00023002"/>
    </source>
</evidence>
<dbReference type="InterPro" id="IPR012349">
    <property type="entry name" value="Split_barrel_FMN-bd"/>
</dbReference>
<sequence>MDIRLKQATIQIVESGRHLSLATLREDGYPQANTVNYANDGLILYFGTARTSSKIRNIQCCSKVSLTINLPYDDWSQIRGLSMAATARVLADDSPDSVRAMNRLLARFPSASDMSPPSDPGQIVFVELVPRFVSVIDYTQGFGHSELVEISATDFDTPASA</sequence>
<dbReference type="EMBL" id="FCNW02000060">
    <property type="protein sequence ID" value="SAL63998.1"/>
    <property type="molecule type" value="Genomic_DNA"/>
</dbReference>
<evidence type="ECO:0000259" key="2">
    <source>
        <dbReference type="Pfam" id="PF01243"/>
    </source>
</evidence>
<evidence type="ECO:0000313" key="3">
    <source>
        <dbReference type="EMBL" id="SAL63998.1"/>
    </source>
</evidence>
<dbReference type="GO" id="GO:0016627">
    <property type="term" value="F:oxidoreductase activity, acting on the CH-CH group of donors"/>
    <property type="evidence" value="ECO:0007669"/>
    <property type="project" value="TreeGrafter"/>
</dbReference>
<dbReference type="Gene3D" id="2.30.110.10">
    <property type="entry name" value="Electron Transport, Fmn-binding Protein, Chain A"/>
    <property type="match status" value="1"/>
</dbReference>
<dbReference type="AlphaFoldDB" id="A0A158J585"/>
<dbReference type="OrthoDB" id="8705255at2"/>
<keyword evidence="4" id="KW-1185">Reference proteome</keyword>
<dbReference type="PANTHER" id="PTHR35176">
    <property type="entry name" value="HEME OXYGENASE HI_0854-RELATED"/>
    <property type="match status" value="1"/>
</dbReference>
<dbReference type="SUPFAM" id="SSF50475">
    <property type="entry name" value="FMN-binding split barrel"/>
    <property type="match status" value="1"/>
</dbReference>
<dbReference type="STRING" id="326474.AWB65_05981"/>
<dbReference type="GO" id="GO:0070967">
    <property type="term" value="F:coenzyme F420 binding"/>
    <property type="evidence" value="ECO:0007669"/>
    <property type="project" value="TreeGrafter"/>
</dbReference>
<dbReference type="Pfam" id="PF01243">
    <property type="entry name" value="PNPOx_N"/>
    <property type="match status" value="1"/>
</dbReference>
<protein>
    <submittedName>
        <fullName evidence="3">Pyridoxamine 5'-phosphate oxidase</fullName>
    </submittedName>
</protein>
<keyword evidence="1" id="KW-0560">Oxidoreductase</keyword>
<name>A0A158J585_9BURK</name>
<organism evidence="3 4">
    <name type="scientific">Caballeronia humi</name>
    <dbReference type="NCBI Taxonomy" id="326474"/>
    <lineage>
        <taxon>Bacteria</taxon>
        <taxon>Pseudomonadati</taxon>
        <taxon>Pseudomonadota</taxon>
        <taxon>Betaproteobacteria</taxon>
        <taxon>Burkholderiales</taxon>
        <taxon>Burkholderiaceae</taxon>
        <taxon>Caballeronia</taxon>
    </lineage>
</organism>
<feature type="domain" description="Pyridoxamine 5'-phosphate oxidase N-terminal" evidence="2">
    <location>
        <begin position="11"/>
        <end position="116"/>
    </location>
</feature>